<dbReference type="InterPro" id="IPR017568">
    <property type="entry name" value="3-oxoacyl-ACP_synth-2"/>
</dbReference>
<dbReference type="Gene3D" id="3.40.47.10">
    <property type="match status" value="1"/>
</dbReference>
<dbReference type="FunFam" id="3.40.47.10:FF:000024">
    <property type="entry name" value="3-oxoacyl-[acyl-carrier-protein] synthase, mitochondrial"/>
    <property type="match status" value="1"/>
</dbReference>
<evidence type="ECO:0000259" key="11">
    <source>
        <dbReference type="PROSITE" id="PS52004"/>
    </source>
</evidence>
<dbReference type="PROSITE" id="PS00606">
    <property type="entry name" value="KS3_1"/>
    <property type="match status" value="1"/>
</dbReference>
<protein>
    <recommendedName>
        <fullName evidence="8">3-oxoacyl-[acyl-carrier-protein] synthase</fullName>
    </recommendedName>
</protein>
<feature type="active site" description="For beta-ketoacyl synthase activity" evidence="9">
    <location>
        <position position="168"/>
    </location>
</feature>
<evidence type="ECO:0000256" key="3">
    <source>
        <dbReference type="ARBA" id="ARBA00022679"/>
    </source>
</evidence>
<dbReference type="PANTHER" id="PTHR11712:SF336">
    <property type="entry name" value="3-OXOACYL-[ACYL-CARRIER-PROTEIN] SYNTHASE, MITOCHONDRIAL"/>
    <property type="match status" value="1"/>
</dbReference>
<dbReference type="InterPro" id="IPR020841">
    <property type="entry name" value="PKS_Beta-ketoAc_synthase_dom"/>
</dbReference>
<dbReference type="PIRSF" id="PIRSF000447">
    <property type="entry name" value="KAS_II"/>
    <property type="match status" value="1"/>
</dbReference>
<evidence type="ECO:0000256" key="4">
    <source>
        <dbReference type="ARBA" id="ARBA00022832"/>
    </source>
</evidence>
<comment type="caution">
    <text evidence="12">The sequence shown here is derived from an EMBL/GenBank/DDBJ whole genome shotgun (WGS) entry which is preliminary data.</text>
</comment>
<dbReference type="InterPro" id="IPR014030">
    <property type="entry name" value="Ketoacyl_synth_N"/>
</dbReference>
<keyword evidence="6 8" id="KW-0275">Fatty acid biosynthesis</keyword>
<reference evidence="12 13" key="1">
    <citation type="journal article" date="2024" name="Science">
        <title>Giant polyketide synthase enzymes in the biosynthesis of giant marine polyether toxins.</title>
        <authorList>
            <person name="Fallon T.R."/>
            <person name="Shende V.V."/>
            <person name="Wierzbicki I.H."/>
            <person name="Pendleton A.L."/>
            <person name="Watervoot N.F."/>
            <person name="Auber R.P."/>
            <person name="Gonzalez D.J."/>
            <person name="Wisecaver J.H."/>
            <person name="Moore B.S."/>
        </authorList>
    </citation>
    <scope>NUCLEOTIDE SEQUENCE [LARGE SCALE GENOMIC DNA]</scope>
    <source>
        <strain evidence="12 13">12B1</strain>
    </source>
</reference>
<keyword evidence="2 8" id="KW-0444">Lipid biosynthesis</keyword>
<dbReference type="GO" id="GO:0006633">
    <property type="term" value="P:fatty acid biosynthetic process"/>
    <property type="evidence" value="ECO:0007669"/>
    <property type="project" value="UniProtKB-KW"/>
</dbReference>
<gene>
    <name evidence="12" type="ORF">AB1Y20_008043</name>
</gene>
<evidence type="ECO:0000256" key="8">
    <source>
        <dbReference type="PIRNR" id="PIRNR000447"/>
    </source>
</evidence>
<accession>A0AB34IVA3</accession>
<dbReference type="EMBL" id="JBGBPQ010000018">
    <property type="protein sequence ID" value="KAL1507193.1"/>
    <property type="molecule type" value="Genomic_DNA"/>
</dbReference>
<keyword evidence="7" id="KW-0012">Acyltransferase</keyword>
<dbReference type="GO" id="GO:0004315">
    <property type="term" value="F:3-oxoacyl-[acyl-carrier-protein] synthase activity"/>
    <property type="evidence" value="ECO:0007669"/>
    <property type="project" value="InterPro"/>
</dbReference>
<evidence type="ECO:0000256" key="5">
    <source>
        <dbReference type="ARBA" id="ARBA00023098"/>
    </source>
</evidence>
<evidence type="ECO:0000256" key="2">
    <source>
        <dbReference type="ARBA" id="ARBA00022516"/>
    </source>
</evidence>
<keyword evidence="13" id="KW-1185">Reference proteome</keyword>
<dbReference type="InterPro" id="IPR016039">
    <property type="entry name" value="Thiolase-like"/>
</dbReference>
<keyword evidence="5" id="KW-0443">Lipid metabolism</keyword>
<dbReference type="AlphaFoldDB" id="A0AB34IVA3"/>
<dbReference type="CDD" id="cd00834">
    <property type="entry name" value="KAS_I_II"/>
    <property type="match status" value="1"/>
</dbReference>
<evidence type="ECO:0000256" key="6">
    <source>
        <dbReference type="ARBA" id="ARBA00023160"/>
    </source>
</evidence>
<feature type="domain" description="Ketosynthase family 3 (KS3)" evidence="11">
    <location>
        <begin position="1"/>
        <end position="421"/>
    </location>
</feature>
<evidence type="ECO:0000256" key="7">
    <source>
        <dbReference type="ARBA" id="ARBA00023315"/>
    </source>
</evidence>
<dbReference type="Proteomes" id="UP001515480">
    <property type="component" value="Unassembled WGS sequence"/>
</dbReference>
<proteinExistence type="inferred from homology"/>
<dbReference type="InterPro" id="IPR000794">
    <property type="entry name" value="Beta-ketoacyl_synthase"/>
</dbReference>
<evidence type="ECO:0000256" key="9">
    <source>
        <dbReference type="PIRSR" id="PIRSR000447-1"/>
    </source>
</evidence>
<keyword evidence="4" id="KW-0276">Fatty acid metabolism</keyword>
<dbReference type="Pfam" id="PF00109">
    <property type="entry name" value="ketoacyl-synt"/>
    <property type="match status" value="1"/>
</dbReference>
<organism evidence="12 13">
    <name type="scientific">Prymnesium parvum</name>
    <name type="common">Toxic golden alga</name>
    <dbReference type="NCBI Taxonomy" id="97485"/>
    <lineage>
        <taxon>Eukaryota</taxon>
        <taxon>Haptista</taxon>
        <taxon>Haptophyta</taxon>
        <taxon>Prymnesiophyceae</taxon>
        <taxon>Prymnesiales</taxon>
        <taxon>Prymnesiaceae</taxon>
        <taxon>Prymnesium</taxon>
    </lineage>
</organism>
<dbReference type="Pfam" id="PF02801">
    <property type="entry name" value="Ketoacyl-synt_C"/>
    <property type="match status" value="1"/>
</dbReference>
<evidence type="ECO:0000313" key="13">
    <source>
        <dbReference type="Proteomes" id="UP001515480"/>
    </source>
</evidence>
<dbReference type="GO" id="GO:0005739">
    <property type="term" value="C:mitochondrion"/>
    <property type="evidence" value="ECO:0007669"/>
    <property type="project" value="TreeGrafter"/>
</dbReference>
<keyword evidence="3 8" id="KW-0808">Transferase</keyword>
<dbReference type="InterPro" id="IPR018201">
    <property type="entry name" value="Ketoacyl_synth_AS"/>
</dbReference>
<sequence length="431" mass="44312">MRVVVTGVGLVTPLGVGVAPVWRRLMDGHCGVRHVPALQGLPSEIAAMVPRGSREGEFDLSQHRLLAPGDELSMSSFIHFALAAAGEALDTAGWHPRTAAQRQRTGVAIGSGIGSLHDIVSAADTLRERGHRRISPHFIPRMLVNMAAGQVSIRAGLEGPAASPSTACATGAHAISDALHMLKSGAADVVLAGGAEACVEPLAVAGFSRLRALSSGYNASPQLASRPFDEARDGFVIGEGAAVMVLETSEHAARRGARAMAELCAVGLSADGHHATAPHPTGDGAFRAMKAALDACGLDADELDYVNAHATSTPAGDAVELAALCELAGTRRSMPLLVSSTKGSTGHLLGAAGAVESAFTVLSLRHQQVPPTINLTSPCIPSSPSIQHVTLSAPMSHRSIVNAMCNSFGFGGMNGSVLFASCPDGVLLERR</sequence>
<evidence type="ECO:0000256" key="1">
    <source>
        <dbReference type="ARBA" id="ARBA00008467"/>
    </source>
</evidence>
<dbReference type="InterPro" id="IPR014031">
    <property type="entry name" value="Ketoacyl_synth_C"/>
</dbReference>
<evidence type="ECO:0000313" key="12">
    <source>
        <dbReference type="EMBL" id="KAL1507193.1"/>
    </source>
</evidence>
<dbReference type="PROSITE" id="PS52004">
    <property type="entry name" value="KS3_2"/>
    <property type="match status" value="1"/>
</dbReference>
<comment type="similarity">
    <text evidence="1 8 10">Belongs to the thiolase-like superfamily. Beta-ketoacyl-ACP synthases family.</text>
</comment>
<dbReference type="SMART" id="SM00825">
    <property type="entry name" value="PKS_KS"/>
    <property type="match status" value="1"/>
</dbReference>
<name>A0AB34IVA3_PRYPA</name>
<dbReference type="NCBIfam" id="NF005589">
    <property type="entry name" value="PRK07314.1"/>
    <property type="match status" value="1"/>
</dbReference>
<evidence type="ECO:0000256" key="10">
    <source>
        <dbReference type="RuleBase" id="RU003694"/>
    </source>
</evidence>
<dbReference type="PANTHER" id="PTHR11712">
    <property type="entry name" value="POLYKETIDE SYNTHASE-RELATED"/>
    <property type="match status" value="1"/>
</dbReference>
<dbReference type="SUPFAM" id="SSF53901">
    <property type="entry name" value="Thiolase-like"/>
    <property type="match status" value="2"/>
</dbReference>